<dbReference type="GO" id="GO:0003700">
    <property type="term" value="F:DNA-binding transcription factor activity"/>
    <property type="evidence" value="ECO:0007669"/>
    <property type="project" value="InterPro"/>
</dbReference>
<proteinExistence type="predicted"/>
<dbReference type="Proteomes" id="UP000077881">
    <property type="component" value="Unassembled WGS sequence"/>
</dbReference>
<evidence type="ECO:0000256" key="1">
    <source>
        <dbReference type="ARBA" id="ARBA00004496"/>
    </source>
</evidence>
<dbReference type="InterPro" id="IPR011006">
    <property type="entry name" value="CheY-like_superfamily"/>
</dbReference>
<dbReference type="PANTHER" id="PTHR42713:SF3">
    <property type="entry name" value="TRANSCRIPTIONAL REGULATORY PROTEIN HPTR"/>
    <property type="match status" value="1"/>
</dbReference>
<evidence type="ECO:0000256" key="2">
    <source>
        <dbReference type="ARBA" id="ARBA00022490"/>
    </source>
</evidence>
<keyword evidence="2" id="KW-0963">Cytoplasm</keyword>
<organism evidence="11 12">
    <name type="scientific">Lederbergia galactosidilytica</name>
    <dbReference type="NCBI Taxonomy" id="217031"/>
    <lineage>
        <taxon>Bacteria</taxon>
        <taxon>Bacillati</taxon>
        <taxon>Bacillota</taxon>
        <taxon>Bacilli</taxon>
        <taxon>Bacillales</taxon>
        <taxon>Bacillaceae</taxon>
        <taxon>Lederbergia</taxon>
    </lineage>
</organism>
<dbReference type="Pfam" id="PF00072">
    <property type="entry name" value="Response_reg"/>
    <property type="match status" value="1"/>
</dbReference>
<dbReference type="Pfam" id="PF17853">
    <property type="entry name" value="GGDEF_2"/>
    <property type="match status" value="1"/>
</dbReference>
<dbReference type="GO" id="GO:0043565">
    <property type="term" value="F:sequence-specific DNA binding"/>
    <property type="evidence" value="ECO:0007669"/>
    <property type="project" value="InterPro"/>
</dbReference>
<feature type="domain" description="HTH araC/xylS-type" evidence="9">
    <location>
        <begin position="403"/>
        <end position="501"/>
    </location>
</feature>
<dbReference type="Gene3D" id="1.10.10.60">
    <property type="entry name" value="Homeodomain-like"/>
    <property type="match status" value="2"/>
</dbReference>
<feature type="modified residue" description="4-aspartylphosphate" evidence="8">
    <location>
        <position position="55"/>
    </location>
</feature>
<dbReference type="SMART" id="SM00342">
    <property type="entry name" value="HTH_ARAC"/>
    <property type="match status" value="1"/>
</dbReference>
<gene>
    <name evidence="11" type="ORF">ABB05_10695</name>
</gene>
<dbReference type="SUPFAM" id="SSF52172">
    <property type="entry name" value="CheY-like"/>
    <property type="match status" value="1"/>
</dbReference>
<evidence type="ECO:0000256" key="3">
    <source>
        <dbReference type="ARBA" id="ARBA00022553"/>
    </source>
</evidence>
<dbReference type="EMBL" id="LDJR01000045">
    <property type="protein sequence ID" value="OAK71428.1"/>
    <property type="molecule type" value="Genomic_DNA"/>
</dbReference>
<dbReference type="PROSITE" id="PS50110">
    <property type="entry name" value="RESPONSE_REGULATORY"/>
    <property type="match status" value="1"/>
</dbReference>
<dbReference type="InterPro" id="IPR018060">
    <property type="entry name" value="HTH_AraC"/>
</dbReference>
<dbReference type="STRING" id="217031.ABB05_10695"/>
<accession>A0A177ZX64</accession>
<sequence>MYKVLLADDEPLITRGLGALIDWEDYGFEIKHISEDGEDALAFIRENPIDLIVTDIIMPKRTGLSLFEEAKKIRPQIKCIVLSGYEEFDYVKKGMILGIENYLVKPVDEDELLKTVQTVSEKLAAAREATEDVAFHTLKDNTLWRLLNGEINKNEWEQRLSLYGMSSLRPFYNVSTLEFANVADSEISVELRKNIENDFSAHCLLSPDQELLIILDGKAPADLYQTNQELAQYLHANCPEIGTFYLSMGDPVDSMEGIGESYFQAREYSLYQICLEPNTVISSQVHVDRQTLLKNQQTYKADVVKRILDSDEKVEEGIEQFFQTLTQHTKFLAPAVARKYTIDLIAYIHHSIQDVKHYNHTAAIEKLVYAIDLQQIKSILIDYCQELVTAIENQQDSRSPIVQNVLDYMHANYNEELSLKTLSQRFHINPIYLGQLFQKEIGVVFSEYINHFRLEKAKELLKTTHLRAGEIGKKVGYSDTAYFYKQFKKHIGATPTEWRNLG</sequence>
<dbReference type="Gene3D" id="3.40.50.2300">
    <property type="match status" value="1"/>
</dbReference>
<evidence type="ECO:0000256" key="7">
    <source>
        <dbReference type="ARBA" id="ARBA00023163"/>
    </source>
</evidence>
<keyword evidence="5" id="KW-0805">Transcription regulation</keyword>
<dbReference type="CDD" id="cd17536">
    <property type="entry name" value="REC_YesN-like"/>
    <property type="match status" value="1"/>
</dbReference>
<evidence type="ECO:0000256" key="4">
    <source>
        <dbReference type="ARBA" id="ARBA00023012"/>
    </source>
</evidence>
<evidence type="ECO:0000256" key="6">
    <source>
        <dbReference type="ARBA" id="ARBA00023125"/>
    </source>
</evidence>
<dbReference type="InterPro" id="IPR009057">
    <property type="entry name" value="Homeodomain-like_sf"/>
</dbReference>
<evidence type="ECO:0000313" key="12">
    <source>
        <dbReference type="Proteomes" id="UP000077881"/>
    </source>
</evidence>
<keyword evidence="4" id="KW-0902">Two-component regulatory system</keyword>
<dbReference type="SUPFAM" id="SSF46689">
    <property type="entry name" value="Homeodomain-like"/>
    <property type="match status" value="2"/>
</dbReference>
<dbReference type="AlphaFoldDB" id="A0A177ZX64"/>
<evidence type="ECO:0000256" key="5">
    <source>
        <dbReference type="ARBA" id="ARBA00023015"/>
    </source>
</evidence>
<dbReference type="InterPro" id="IPR020449">
    <property type="entry name" value="Tscrpt_reg_AraC-type_HTH"/>
</dbReference>
<keyword evidence="6" id="KW-0238">DNA-binding</keyword>
<dbReference type="SMART" id="SM00448">
    <property type="entry name" value="REC"/>
    <property type="match status" value="1"/>
</dbReference>
<feature type="domain" description="Response regulatory" evidence="10">
    <location>
        <begin position="3"/>
        <end position="120"/>
    </location>
</feature>
<dbReference type="GO" id="GO:0005737">
    <property type="term" value="C:cytoplasm"/>
    <property type="evidence" value="ECO:0007669"/>
    <property type="project" value="UniProtKB-SubCell"/>
</dbReference>
<evidence type="ECO:0000256" key="8">
    <source>
        <dbReference type="PROSITE-ProRule" id="PRU00169"/>
    </source>
</evidence>
<evidence type="ECO:0000313" key="11">
    <source>
        <dbReference type="EMBL" id="OAK71428.1"/>
    </source>
</evidence>
<dbReference type="PRINTS" id="PR00032">
    <property type="entry name" value="HTHARAC"/>
</dbReference>
<comment type="caution">
    <text evidence="11">The sequence shown here is derived from an EMBL/GenBank/DDBJ whole genome shotgun (WGS) entry which is preliminary data.</text>
</comment>
<keyword evidence="12" id="KW-1185">Reference proteome</keyword>
<dbReference type="PANTHER" id="PTHR42713">
    <property type="entry name" value="HISTIDINE KINASE-RELATED"/>
    <property type="match status" value="1"/>
</dbReference>
<evidence type="ECO:0000259" key="9">
    <source>
        <dbReference type="PROSITE" id="PS01124"/>
    </source>
</evidence>
<dbReference type="PATRIC" id="fig|217031.6.peg.2276"/>
<evidence type="ECO:0000259" key="10">
    <source>
        <dbReference type="PROSITE" id="PS50110"/>
    </source>
</evidence>
<dbReference type="InterPro" id="IPR001789">
    <property type="entry name" value="Sig_transdc_resp-reg_receiver"/>
</dbReference>
<dbReference type="GO" id="GO:0000160">
    <property type="term" value="P:phosphorelay signal transduction system"/>
    <property type="evidence" value="ECO:0007669"/>
    <property type="project" value="UniProtKB-KW"/>
</dbReference>
<dbReference type="InterPro" id="IPR041522">
    <property type="entry name" value="CdaR_GGDEF"/>
</dbReference>
<comment type="subcellular location">
    <subcellularLocation>
        <location evidence="1">Cytoplasm</location>
    </subcellularLocation>
</comment>
<dbReference type="InterPro" id="IPR051552">
    <property type="entry name" value="HptR"/>
</dbReference>
<name>A0A177ZX64_9BACI</name>
<reference evidence="11 12" key="1">
    <citation type="submission" date="2015-05" db="EMBL/GenBank/DDBJ databases">
        <title>Comparison of genome.</title>
        <authorList>
            <person name="Zheng Z."/>
            <person name="Sun M."/>
        </authorList>
    </citation>
    <scope>NUCLEOTIDE SEQUENCE [LARGE SCALE GENOMIC DNA]</scope>
    <source>
        <strain evidence="11 12">G25-74</strain>
    </source>
</reference>
<keyword evidence="3 8" id="KW-0597">Phosphoprotein</keyword>
<dbReference type="RefSeq" id="WP_064468096.1">
    <property type="nucleotide sequence ID" value="NZ_LDJR01000045.1"/>
</dbReference>
<dbReference type="Pfam" id="PF12833">
    <property type="entry name" value="HTH_18"/>
    <property type="match status" value="1"/>
</dbReference>
<dbReference type="PROSITE" id="PS01124">
    <property type="entry name" value="HTH_ARAC_FAMILY_2"/>
    <property type="match status" value="1"/>
</dbReference>
<protein>
    <submittedName>
        <fullName evidence="11">Uncharacterized protein</fullName>
    </submittedName>
</protein>
<keyword evidence="7" id="KW-0804">Transcription</keyword>